<gene>
    <name evidence="1" type="ORF">CLOBOL_05292</name>
</gene>
<dbReference type="AlphaFoldDB" id="A8RZ15"/>
<reference evidence="1 2" key="1">
    <citation type="submission" date="2007-08" db="EMBL/GenBank/DDBJ databases">
        <authorList>
            <person name="Fulton L."/>
            <person name="Clifton S."/>
            <person name="Fulton B."/>
            <person name="Xu J."/>
            <person name="Minx P."/>
            <person name="Pepin K.H."/>
            <person name="Johnson M."/>
            <person name="Thiruvilangam P."/>
            <person name="Bhonagiri V."/>
            <person name="Nash W.E."/>
            <person name="Mardis E.R."/>
            <person name="Wilson R.K."/>
        </authorList>
    </citation>
    <scope>NUCLEOTIDE SEQUENCE [LARGE SCALE GENOMIC DNA]</scope>
    <source>
        <strain evidence="2">ATCC BAA-613 / DSM 15670 / CCUG 46953 / JCM 12243 / WAL 16351</strain>
    </source>
</reference>
<proteinExistence type="predicted"/>
<organism evidence="1 2">
    <name type="scientific">Enterocloster bolteae (strain ATCC BAA-613 / DSM 15670 / CCUG 46953 / JCM 12243 / WAL 16351)</name>
    <name type="common">Clostridium bolteae</name>
    <dbReference type="NCBI Taxonomy" id="411902"/>
    <lineage>
        <taxon>Bacteria</taxon>
        <taxon>Bacillati</taxon>
        <taxon>Bacillota</taxon>
        <taxon>Clostridia</taxon>
        <taxon>Lachnospirales</taxon>
        <taxon>Lachnospiraceae</taxon>
        <taxon>Enterocloster</taxon>
    </lineage>
</organism>
<reference evidence="1 2" key="2">
    <citation type="submission" date="2007-09" db="EMBL/GenBank/DDBJ databases">
        <title>Draft genome sequence of Clostridium bolteae (ATCC BAA-613).</title>
        <authorList>
            <person name="Sudarsanam P."/>
            <person name="Ley R."/>
            <person name="Guruge J."/>
            <person name="Turnbaugh P.J."/>
            <person name="Mahowald M."/>
            <person name="Liep D."/>
            <person name="Gordon J."/>
        </authorList>
    </citation>
    <scope>NUCLEOTIDE SEQUENCE [LARGE SCALE GENOMIC DNA]</scope>
    <source>
        <strain evidence="2">ATCC BAA-613 / DSM 15670 / CCUG 46953 / JCM 12243 / WAL 16351</strain>
    </source>
</reference>
<dbReference type="PaxDb" id="411902-CLOBOL_05292"/>
<evidence type="ECO:0000313" key="2">
    <source>
        <dbReference type="Proteomes" id="UP000005396"/>
    </source>
</evidence>
<comment type="caution">
    <text evidence="1">The sequence shown here is derived from an EMBL/GenBank/DDBJ whole genome shotgun (WGS) entry which is preliminary data.</text>
</comment>
<dbReference type="Proteomes" id="UP000005396">
    <property type="component" value="Unassembled WGS sequence"/>
</dbReference>
<dbReference type="HOGENOM" id="CLU_2804811_0_0_9"/>
<evidence type="ECO:0000313" key="1">
    <source>
        <dbReference type="EMBL" id="EDP14749.1"/>
    </source>
</evidence>
<dbReference type="EMBL" id="ABCC02000039">
    <property type="protein sequence ID" value="EDP14749.1"/>
    <property type="molecule type" value="Genomic_DNA"/>
</dbReference>
<accession>A8RZ15</accession>
<sequence>MLLLTILYNRMMDSGETAQAAPKGKRRTLRQKNRILDETLESDSTDEAKSFRYKDRAHEHYLFVRFF</sequence>
<name>A8RZ15_ENTBW</name>
<protein>
    <submittedName>
        <fullName evidence="1">Uncharacterized protein</fullName>
    </submittedName>
</protein>